<protein>
    <submittedName>
        <fullName evidence="1">Uncharacterized protein</fullName>
    </submittedName>
</protein>
<proteinExistence type="predicted"/>
<dbReference type="Proteomes" id="UP000814128">
    <property type="component" value="Unassembled WGS sequence"/>
</dbReference>
<dbReference type="EMBL" id="MU273699">
    <property type="protein sequence ID" value="KAI0029098.1"/>
    <property type="molecule type" value="Genomic_DNA"/>
</dbReference>
<reference evidence="1" key="1">
    <citation type="submission" date="2021-02" db="EMBL/GenBank/DDBJ databases">
        <authorList>
            <consortium name="DOE Joint Genome Institute"/>
            <person name="Ahrendt S."/>
            <person name="Looney B.P."/>
            <person name="Miyauchi S."/>
            <person name="Morin E."/>
            <person name="Drula E."/>
            <person name="Courty P.E."/>
            <person name="Chicoki N."/>
            <person name="Fauchery L."/>
            <person name="Kohler A."/>
            <person name="Kuo A."/>
            <person name="Labutti K."/>
            <person name="Pangilinan J."/>
            <person name="Lipzen A."/>
            <person name="Riley R."/>
            <person name="Andreopoulos W."/>
            <person name="He G."/>
            <person name="Johnson J."/>
            <person name="Barry K.W."/>
            <person name="Grigoriev I.V."/>
            <person name="Nagy L."/>
            <person name="Hibbett D."/>
            <person name="Henrissat B."/>
            <person name="Matheny P.B."/>
            <person name="Labbe J."/>
            <person name="Martin F."/>
        </authorList>
    </citation>
    <scope>NUCLEOTIDE SEQUENCE</scope>
    <source>
        <strain evidence="1">EC-137</strain>
    </source>
</reference>
<reference evidence="1" key="2">
    <citation type="journal article" date="2022" name="New Phytol.">
        <title>Evolutionary transition to the ectomycorrhizal habit in the genomes of a hyperdiverse lineage of mushroom-forming fungi.</title>
        <authorList>
            <person name="Looney B."/>
            <person name="Miyauchi S."/>
            <person name="Morin E."/>
            <person name="Drula E."/>
            <person name="Courty P.E."/>
            <person name="Kohler A."/>
            <person name="Kuo A."/>
            <person name="LaButti K."/>
            <person name="Pangilinan J."/>
            <person name="Lipzen A."/>
            <person name="Riley R."/>
            <person name="Andreopoulos W."/>
            <person name="He G."/>
            <person name="Johnson J."/>
            <person name="Nolan M."/>
            <person name="Tritt A."/>
            <person name="Barry K.W."/>
            <person name="Grigoriev I.V."/>
            <person name="Nagy L.G."/>
            <person name="Hibbett D."/>
            <person name="Henrissat B."/>
            <person name="Matheny P.B."/>
            <person name="Labbe J."/>
            <person name="Martin F.M."/>
        </authorList>
    </citation>
    <scope>NUCLEOTIDE SEQUENCE</scope>
    <source>
        <strain evidence="1">EC-137</strain>
    </source>
</reference>
<evidence type="ECO:0000313" key="2">
    <source>
        <dbReference type="Proteomes" id="UP000814128"/>
    </source>
</evidence>
<keyword evidence="2" id="KW-1185">Reference proteome</keyword>
<gene>
    <name evidence="1" type="ORF">K488DRAFT_57158</name>
</gene>
<name>A0ACB8QBB2_9AGAM</name>
<sequence>MSDAPDSAPENSPLWALTVQQEERRLRALHPTPDDVPTCMNHFDDFISCNAVGRQLRSLYRFGEMAHCTHKFAELKFCLSVKGLHPEQRRDAWIRRRAEWWARRRLGASSEDVWDFRTEPVKDFPRVVPADQLPNAVLT</sequence>
<accession>A0ACB8QBB2</accession>
<comment type="caution">
    <text evidence="1">The sequence shown here is derived from an EMBL/GenBank/DDBJ whole genome shotgun (WGS) entry which is preliminary data.</text>
</comment>
<evidence type="ECO:0000313" key="1">
    <source>
        <dbReference type="EMBL" id="KAI0029098.1"/>
    </source>
</evidence>
<organism evidence="1 2">
    <name type="scientific">Vararia minispora EC-137</name>
    <dbReference type="NCBI Taxonomy" id="1314806"/>
    <lineage>
        <taxon>Eukaryota</taxon>
        <taxon>Fungi</taxon>
        <taxon>Dikarya</taxon>
        <taxon>Basidiomycota</taxon>
        <taxon>Agaricomycotina</taxon>
        <taxon>Agaricomycetes</taxon>
        <taxon>Russulales</taxon>
        <taxon>Lachnocladiaceae</taxon>
        <taxon>Vararia</taxon>
    </lineage>
</organism>